<gene>
    <name evidence="1" type="ORF">SAMN04487988_103285</name>
</gene>
<dbReference type="Gene3D" id="1.25.40.10">
    <property type="entry name" value="Tetratricopeptide repeat domain"/>
    <property type="match status" value="1"/>
</dbReference>
<protein>
    <recommendedName>
        <fullName evidence="3">Tetratricopeptide repeat-containing protein</fullName>
    </recommendedName>
</protein>
<proteinExistence type="predicted"/>
<dbReference type="AlphaFoldDB" id="A0A1I2RL53"/>
<evidence type="ECO:0000313" key="2">
    <source>
        <dbReference type="Proteomes" id="UP000199642"/>
    </source>
</evidence>
<keyword evidence="2" id="KW-1185">Reference proteome</keyword>
<evidence type="ECO:0000313" key="1">
    <source>
        <dbReference type="EMBL" id="SFG40823.1"/>
    </source>
</evidence>
<dbReference type="EMBL" id="FOPC01000003">
    <property type="protein sequence ID" value="SFG40823.1"/>
    <property type="molecule type" value="Genomic_DNA"/>
</dbReference>
<accession>A0A1I2RL53</accession>
<reference evidence="2" key="1">
    <citation type="submission" date="2016-10" db="EMBL/GenBank/DDBJ databases">
        <authorList>
            <person name="Varghese N."/>
            <person name="Submissions S."/>
        </authorList>
    </citation>
    <scope>NUCLEOTIDE SEQUENCE [LARGE SCALE GENOMIC DNA]</scope>
    <source>
        <strain evidence="2">DSM 19315</strain>
    </source>
</reference>
<sequence>MPNLPRIKLLKQFINEEPENPFNWYGLALEYQKTNITEARNLFLEIRQKFPNYLPLYYTAAEFFENIEEIENAQIFFKEGIKLAKSQSDQKALRELKNRYQNFLFEYDLEDE</sequence>
<dbReference type="RefSeq" id="WP_092789842.1">
    <property type="nucleotide sequence ID" value="NZ_FOPC01000003.1"/>
</dbReference>
<dbReference type="InterPro" id="IPR011990">
    <property type="entry name" value="TPR-like_helical_dom_sf"/>
</dbReference>
<name>A0A1I2RL53_9BACT</name>
<organism evidence="1 2">
    <name type="scientific">Algoriphagus hitonicola</name>
    <dbReference type="NCBI Taxonomy" id="435880"/>
    <lineage>
        <taxon>Bacteria</taxon>
        <taxon>Pseudomonadati</taxon>
        <taxon>Bacteroidota</taxon>
        <taxon>Cytophagia</taxon>
        <taxon>Cytophagales</taxon>
        <taxon>Cyclobacteriaceae</taxon>
        <taxon>Algoriphagus</taxon>
    </lineage>
</organism>
<dbReference type="STRING" id="435880.SAMN04487988_103285"/>
<dbReference type="OrthoDB" id="1524733at2"/>
<evidence type="ECO:0008006" key="3">
    <source>
        <dbReference type="Google" id="ProtNLM"/>
    </source>
</evidence>
<dbReference type="Proteomes" id="UP000199642">
    <property type="component" value="Unassembled WGS sequence"/>
</dbReference>
<dbReference type="SUPFAM" id="SSF48452">
    <property type="entry name" value="TPR-like"/>
    <property type="match status" value="1"/>
</dbReference>